<dbReference type="EMBL" id="CAJVRM010000198">
    <property type="protein sequence ID" value="CAG8976972.1"/>
    <property type="molecule type" value="Genomic_DNA"/>
</dbReference>
<sequence>MEPPPPDSRSRQQQADFKGYLDFDGKDIGVYSYWNLARIENEMSIYRSALRQNGIIRLLRIKPAYPDVVASLYNPFKSLIVNYCTTHAFRGGAFAEKVRKNSALNDILQFIYWSPVMTKEHRYFFSKEILDLNQEVMAHLKEPSTPEDIDYRFMAKYIQRLENVEQYFETERFGPLFTENYRQAKEWHPDAPFKVQDPIRDQYGMTMKGYNDIDIEEMYPIRFATQRMMSTQDTAFSQVGAMDYGRALSQIADRESLDQARARENLDAGVGPKMAPQIRDPESLPFDALSYQIPDWDKDWNNAESDIELQETVEDDRDSFDSIDELEGRTRRSKGKSRAQF</sequence>
<reference evidence="2" key="1">
    <citation type="submission" date="2021-07" db="EMBL/GenBank/DDBJ databases">
        <authorList>
            <person name="Durling M."/>
        </authorList>
    </citation>
    <scope>NUCLEOTIDE SEQUENCE</scope>
</reference>
<evidence type="ECO:0000256" key="1">
    <source>
        <dbReference type="SAM" id="MobiDB-lite"/>
    </source>
</evidence>
<keyword evidence="3" id="KW-1185">Reference proteome</keyword>
<protein>
    <submittedName>
        <fullName evidence="2">Uncharacterized protein</fullName>
    </submittedName>
</protein>
<feature type="compositionally biased region" description="Acidic residues" evidence="1">
    <location>
        <begin position="305"/>
        <end position="325"/>
    </location>
</feature>
<dbReference type="AlphaFoldDB" id="A0A9N9LQX8"/>
<gene>
    <name evidence="2" type="ORF">HYALB_00010954</name>
</gene>
<dbReference type="Proteomes" id="UP000701801">
    <property type="component" value="Unassembled WGS sequence"/>
</dbReference>
<dbReference type="OrthoDB" id="3522203at2759"/>
<organism evidence="2 3">
    <name type="scientific">Hymenoscyphus albidus</name>
    <dbReference type="NCBI Taxonomy" id="595503"/>
    <lineage>
        <taxon>Eukaryota</taxon>
        <taxon>Fungi</taxon>
        <taxon>Dikarya</taxon>
        <taxon>Ascomycota</taxon>
        <taxon>Pezizomycotina</taxon>
        <taxon>Leotiomycetes</taxon>
        <taxon>Helotiales</taxon>
        <taxon>Helotiaceae</taxon>
        <taxon>Hymenoscyphus</taxon>
    </lineage>
</organism>
<feature type="region of interest" description="Disordered" evidence="1">
    <location>
        <begin position="299"/>
        <end position="341"/>
    </location>
</feature>
<accession>A0A9N9LQX8</accession>
<name>A0A9N9LQX8_9HELO</name>
<comment type="caution">
    <text evidence="2">The sequence shown here is derived from an EMBL/GenBank/DDBJ whole genome shotgun (WGS) entry which is preliminary data.</text>
</comment>
<feature type="compositionally biased region" description="Basic residues" evidence="1">
    <location>
        <begin position="331"/>
        <end position="341"/>
    </location>
</feature>
<evidence type="ECO:0000313" key="3">
    <source>
        <dbReference type="Proteomes" id="UP000701801"/>
    </source>
</evidence>
<proteinExistence type="predicted"/>
<evidence type="ECO:0000313" key="2">
    <source>
        <dbReference type="EMBL" id="CAG8976972.1"/>
    </source>
</evidence>